<dbReference type="AlphaFoldDB" id="A0A4X1UB96"/>
<dbReference type="Ensembl" id="ENSSSCT00060046241.1">
    <property type="protein sequence ID" value="ENSSSCP00060019795.1"/>
    <property type="gene ID" value="ENSSSCG00060034099.1"/>
</dbReference>
<feature type="compositionally biased region" description="Low complexity" evidence="1">
    <location>
        <begin position="11"/>
        <end position="24"/>
    </location>
</feature>
<accession>A0A4X1UB96</accession>
<organism evidence="3 4">
    <name type="scientific">Sus scrofa</name>
    <name type="common">Pig</name>
    <dbReference type="NCBI Taxonomy" id="9823"/>
    <lineage>
        <taxon>Eukaryota</taxon>
        <taxon>Metazoa</taxon>
        <taxon>Chordata</taxon>
        <taxon>Craniata</taxon>
        <taxon>Vertebrata</taxon>
        <taxon>Euteleostomi</taxon>
        <taxon>Mammalia</taxon>
        <taxon>Eutheria</taxon>
        <taxon>Laurasiatheria</taxon>
        <taxon>Artiodactyla</taxon>
        <taxon>Suina</taxon>
        <taxon>Suidae</taxon>
        <taxon>Sus</taxon>
    </lineage>
</organism>
<protein>
    <submittedName>
        <fullName evidence="2">Insulin-like growth factor 2</fullName>
    </submittedName>
</protein>
<dbReference type="Proteomes" id="UP000694720">
    <property type="component" value="Unplaced"/>
</dbReference>
<feature type="compositionally biased region" description="Polar residues" evidence="1">
    <location>
        <begin position="101"/>
        <end position="110"/>
    </location>
</feature>
<proteinExistence type="predicted"/>
<sequence length="154" mass="16241">MHTLKAPFTISPASALSPSSSSAATRLEGLATTARAPPTLVATATIGPTSGSPARQFRQRVWGTSDSPVLFIHHPGASGTTQRLEGRGRRVTPELEDEQPDSSPQPQGPTSPRAQPRAPAAPQPELQQARAARDPSPQVSCCSLWPRRSPPAQN</sequence>
<dbReference type="Ensembl" id="ENSSSCT00035026486.1">
    <property type="protein sequence ID" value="ENSSSCP00035010093.1"/>
    <property type="gene ID" value="ENSSSCG00035020373.1"/>
</dbReference>
<feature type="compositionally biased region" description="Basic and acidic residues" evidence="1">
    <location>
        <begin position="84"/>
        <end position="93"/>
    </location>
</feature>
<evidence type="ECO:0000313" key="3">
    <source>
        <dbReference type="Ensembl" id="ENSSSCP00070025138.1"/>
    </source>
</evidence>
<evidence type="ECO:0000313" key="2">
    <source>
        <dbReference type="Ensembl" id="ENSSSCP00060019795.1"/>
    </source>
</evidence>
<reference evidence="3" key="2">
    <citation type="submission" date="2025-05" db="UniProtKB">
        <authorList>
            <consortium name="Ensembl"/>
        </authorList>
    </citation>
    <scope>IDENTIFICATION</scope>
</reference>
<dbReference type="Proteomes" id="UP000694723">
    <property type="component" value="Unplaced"/>
</dbReference>
<dbReference type="Ensembl" id="ENSSSCT00070030135.1">
    <property type="protein sequence ID" value="ENSSSCP00070025138.1"/>
    <property type="gene ID" value="ENSSSCG00070015337.1"/>
</dbReference>
<feature type="region of interest" description="Disordered" evidence="1">
    <location>
        <begin position="1"/>
        <end position="154"/>
    </location>
</feature>
<feature type="compositionally biased region" description="Low complexity" evidence="1">
    <location>
        <begin position="112"/>
        <end position="130"/>
    </location>
</feature>
<evidence type="ECO:0000313" key="4">
    <source>
        <dbReference type="Proteomes" id="UP000314985"/>
    </source>
</evidence>
<reference evidence="4" key="1">
    <citation type="submission" date="2017-08" db="EMBL/GenBank/DDBJ databases">
        <title>USMARCv1.0.</title>
        <authorList>
            <person name="Hannum G.I."/>
            <person name="Koren S."/>
            <person name="Schroeder S.G."/>
            <person name="Chin S.C."/>
            <person name="Nonneman D.J."/>
            <person name="Becker S.A."/>
            <person name="Rosen B.D."/>
            <person name="Bickhart D.M."/>
            <person name="Putnam N.H."/>
            <person name="Green R.E."/>
            <person name="Tuggle C.K."/>
            <person name="Liu H."/>
            <person name="Rohrer G.A."/>
            <person name="Warr A."/>
            <person name="Hall R."/>
            <person name="Kim K."/>
            <person name="Hume D.A."/>
            <person name="Talbot R."/>
            <person name="Chow W."/>
            <person name="Howe K."/>
            <person name="Schwartz A.S."/>
            <person name="Watson M."/>
            <person name="Archibald A.L."/>
            <person name="Phillippy A.M."/>
            <person name="Smith T.P.L."/>
        </authorList>
    </citation>
    <scope>NUCLEOTIDE SEQUENCE [LARGE SCALE GENOMIC DNA]</scope>
</reference>
<name>A0A4X1UB96_PIG</name>
<evidence type="ECO:0000256" key="1">
    <source>
        <dbReference type="SAM" id="MobiDB-lite"/>
    </source>
</evidence>
<dbReference type="Proteomes" id="UP000314985">
    <property type="component" value="Unassembled WGS sequence"/>
</dbReference>
<gene>
    <name evidence="2" type="primary">IGF2</name>
</gene>